<evidence type="ECO:0000256" key="1">
    <source>
        <dbReference type="ARBA" id="ARBA00004123"/>
    </source>
</evidence>
<dbReference type="InterPro" id="IPR001138">
    <property type="entry name" value="Zn2Cys6_DnaBD"/>
</dbReference>
<dbReference type="SMART" id="SM00066">
    <property type="entry name" value="GAL4"/>
    <property type="match status" value="1"/>
</dbReference>
<dbReference type="CDD" id="cd00067">
    <property type="entry name" value="GAL4"/>
    <property type="match status" value="1"/>
</dbReference>
<dbReference type="GeneID" id="18913424"/>
<evidence type="ECO:0000256" key="4">
    <source>
        <dbReference type="ARBA" id="ARBA00023163"/>
    </source>
</evidence>
<dbReference type="InterPro" id="IPR050815">
    <property type="entry name" value="TF_fung"/>
</dbReference>
<evidence type="ECO:0000313" key="7">
    <source>
        <dbReference type="EMBL" id="EKM50023.1"/>
    </source>
</evidence>
<dbReference type="GO" id="GO:0000981">
    <property type="term" value="F:DNA-binding transcription factor activity, RNA polymerase II-specific"/>
    <property type="evidence" value="ECO:0007669"/>
    <property type="project" value="InterPro"/>
</dbReference>
<dbReference type="RefSeq" id="XP_007401219.1">
    <property type="nucleotide sequence ID" value="XM_007401157.1"/>
</dbReference>
<dbReference type="Gene3D" id="4.10.240.10">
    <property type="entry name" value="Zn(2)-C6 fungal-type DNA-binding domain"/>
    <property type="match status" value="1"/>
</dbReference>
<reference evidence="7 8" key="1">
    <citation type="journal article" date="2012" name="BMC Genomics">
        <title>Comparative genomics of the white-rot fungi, Phanerochaete carnosa and P. chrysosporium, to elucidate the genetic basis of the distinct wood types they colonize.</title>
        <authorList>
            <person name="Suzuki H."/>
            <person name="MacDonald J."/>
            <person name="Syed K."/>
            <person name="Salamov A."/>
            <person name="Hori C."/>
            <person name="Aerts A."/>
            <person name="Henrissat B."/>
            <person name="Wiebenga A."/>
            <person name="vanKuyk P.A."/>
            <person name="Barry K."/>
            <person name="Lindquist E."/>
            <person name="LaButti K."/>
            <person name="Lapidus A."/>
            <person name="Lucas S."/>
            <person name="Coutinho P."/>
            <person name="Gong Y."/>
            <person name="Samejima M."/>
            <person name="Mahadevan R."/>
            <person name="Abou-Zaid M."/>
            <person name="de Vries R.P."/>
            <person name="Igarashi K."/>
            <person name="Yadav J.S."/>
            <person name="Grigoriev I.V."/>
            <person name="Master E.R."/>
        </authorList>
    </citation>
    <scope>NUCLEOTIDE SEQUENCE [LARGE SCALE GENOMIC DNA]</scope>
    <source>
        <strain evidence="7 8">HHB-10118-sp</strain>
    </source>
</reference>
<evidence type="ECO:0000256" key="3">
    <source>
        <dbReference type="ARBA" id="ARBA00023015"/>
    </source>
</evidence>
<accession>K5VFS2</accession>
<dbReference type="PROSITE" id="PS50048">
    <property type="entry name" value="ZN2_CY6_FUNGAL_2"/>
    <property type="match status" value="1"/>
</dbReference>
<dbReference type="PANTHER" id="PTHR47338:SF29">
    <property type="entry name" value="ZN(2)-C6 FUNGAL-TYPE DOMAIN-CONTAINING PROTEIN"/>
    <property type="match status" value="1"/>
</dbReference>
<protein>
    <recommendedName>
        <fullName evidence="6">Zn(2)-C6 fungal-type domain-containing protein</fullName>
    </recommendedName>
</protein>
<gene>
    <name evidence="7" type="ORF">PHACADRAFT_213794</name>
</gene>
<dbReference type="STRING" id="650164.K5VFS2"/>
<name>K5VFS2_PHACS</name>
<dbReference type="InParanoid" id="K5VFS2"/>
<keyword evidence="3" id="KW-0805">Transcription regulation</keyword>
<dbReference type="SUPFAM" id="SSF57701">
    <property type="entry name" value="Zn2/Cys6 DNA-binding domain"/>
    <property type="match status" value="1"/>
</dbReference>
<dbReference type="Proteomes" id="UP000008370">
    <property type="component" value="Unassembled WGS sequence"/>
</dbReference>
<dbReference type="GO" id="GO:0005634">
    <property type="term" value="C:nucleus"/>
    <property type="evidence" value="ECO:0007669"/>
    <property type="project" value="UniProtKB-SubCell"/>
</dbReference>
<evidence type="ECO:0000313" key="8">
    <source>
        <dbReference type="Proteomes" id="UP000008370"/>
    </source>
</evidence>
<evidence type="ECO:0000259" key="6">
    <source>
        <dbReference type="PROSITE" id="PS50048"/>
    </source>
</evidence>
<sequence>MSLHACFRLPAEDIAVSCFINLRPPGRVADHPVPPKLRVSERTAMPPAPSLPPQTLERGKAYLRCRKRKMRCDGVRPTCTQCTKANIAADCEYSDAGPTTSQILERNIAELEARIVEILKGRPADPVSLRAPYSGPSTSKTNKITTKKADALIPTSLSTSGPIYPAEPYPLEPLISPRGILPSPTLPNYYNPSSPSPHT</sequence>
<dbReference type="Pfam" id="PF00172">
    <property type="entry name" value="Zn_clus"/>
    <property type="match status" value="1"/>
</dbReference>
<dbReference type="InterPro" id="IPR036864">
    <property type="entry name" value="Zn2-C6_fun-type_DNA-bd_sf"/>
</dbReference>
<keyword evidence="5" id="KW-0539">Nucleus</keyword>
<dbReference type="GO" id="GO:0008270">
    <property type="term" value="F:zinc ion binding"/>
    <property type="evidence" value="ECO:0007669"/>
    <property type="project" value="InterPro"/>
</dbReference>
<proteinExistence type="predicted"/>
<keyword evidence="2" id="KW-0479">Metal-binding</keyword>
<evidence type="ECO:0000256" key="5">
    <source>
        <dbReference type="ARBA" id="ARBA00023242"/>
    </source>
</evidence>
<comment type="subcellular location">
    <subcellularLocation>
        <location evidence="1">Nucleus</location>
    </subcellularLocation>
</comment>
<dbReference type="PANTHER" id="PTHR47338">
    <property type="entry name" value="ZN(II)2CYS6 TRANSCRIPTION FACTOR (EUROFUNG)-RELATED"/>
    <property type="match status" value="1"/>
</dbReference>
<evidence type="ECO:0000256" key="2">
    <source>
        <dbReference type="ARBA" id="ARBA00022723"/>
    </source>
</evidence>
<organism evidence="7 8">
    <name type="scientific">Phanerochaete carnosa (strain HHB-10118-sp)</name>
    <name type="common">White-rot fungus</name>
    <name type="synonym">Peniophora carnosa</name>
    <dbReference type="NCBI Taxonomy" id="650164"/>
    <lineage>
        <taxon>Eukaryota</taxon>
        <taxon>Fungi</taxon>
        <taxon>Dikarya</taxon>
        <taxon>Basidiomycota</taxon>
        <taxon>Agaricomycotina</taxon>
        <taxon>Agaricomycetes</taxon>
        <taxon>Polyporales</taxon>
        <taxon>Phanerochaetaceae</taxon>
        <taxon>Phanerochaete</taxon>
    </lineage>
</organism>
<dbReference type="HOGENOM" id="CLU_1372627_0_0_1"/>
<dbReference type="OrthoDB" id="39175at2759"/>
<keyword evidence="8" id="KW-1185">Reference proteome</keyword>
<keyword evidence="4" id="KW-0804">Transcription</keyword>
<dbReference type="AlphaFoldDB" id="K5VFS2"/>
<dbReference type="KEGG" id="pco:PHACADRAFT_213794"/>
<feature type="domain" description="Zn(2)-C6 fungal-type" evidence="6">
    <location>
        <begin position="61"/>
        <end position="93"/>
    </location>
</feature>
<dbReference type="EMBL" id="JH930479">
    <property type="protein sequence ID" value="EKM50023.1"/>
    <property type="molecule type" value="Genomic_DNA"/>
</dbReference>